<evidence type="ECO:0000256" key="2">
    <source>
        <dbReference type="ARBA" id="ARBA00006171"/>
    </source>
</evidence>
<dbReference type="GO" id="GO:0016787">
    <property type="term" value="F:hydrolase activity"/>
    <property type="evidence" value="ECO:0007669"/>
    <property type="project" value="UniProtKB-KW"/>
</dbReference>
<evidence type="ECO:0000256" key="4">
    <source>
        <dbReference type="ARBA" id="ARBA00022842"/>
    </source>
</evidence>
<dbReference type="EMBL" id="JACDUR010000006">
    <property type="protein sequence ID" value="MBA2895104.1"/>
    <property type="molecule type" value="Genomic_DNA"/>
</dbReference>
<accession>A0A7W0HTG7</accession>
<dbReference type="SFLD" id="SFLDS00003">
    <property type="entry name" value="Haloacid_Dehalogenase"/>
    <property type="match status" value="1"/>
</dbReference>
<evidence type="ECO:0000313" key="6">
    <source>
        <dbReference type="EMBL" id="MBA2895104.1"/>
    </source>
</evidence>
<evidence type="ECO:0000256" key="5">
    <source>
        <dbReference type="ARBA" id="ARBA00023277"/>
    </source>
</evidence>
<dbReference type="InterPro" id="IPR023214">
    <property type="entry name" value="HAD_sf"/>
</dbReference>
<sequence>MSSIDLTAIGAVVFDIDGVATDTARVHAAAWKHVLDGFLRGRGEEPFDIRSDYLRHVDGRARLDGLRAFLASRGLEVPDGSADDEPGQVSVHGLAGAKDAFFLEQVGKYGVAAFPQAVALLHELRRRGCRTAAATASRHGRTLVQGAGLAHLFDLIVDGHDAALMNLPGKPDPALYLEVARRLDLPPERTAIVERALAGIEAAHKGGFGTVIAVEDAADLAEVTVLGRVPRPV</sequence>
<dbReference type="InterPro" id="IPR006439">
    <property type="entry name" value="HAD-SF_hydro_IA"/>
</dbReference>
<dbReference type="Pfam" id="PF00702">
    <property type="entry name" value="Hydrolase"/>
    <property type="match status" value="1"/>
</dbReference>
<dbReference type="InterPro" id="IPR023198">
    <property type="entry name" value="PGP-like_dom2"/>
</dbReference>
<dbReference type="SFLD" id="SFLDG01129">
    <property type="entry name" value="C1.5:_HAD__Beta-PGM__Phosphata"/>
    <property type="match status" value="1"/>
</dbReference>
<name>A0A7W0HTG7_9ACTN</name>
<proteinExistence type="inferred from homology"/>
<comment type="caution">
    <text evidence="6">The sequence shown here is derived from an EMBL/GenBank/DDBJ whole genome shotgun (WGS) entry which is preliminary data.</text>
</comment>
<dbReference type="PANTHER" id="PTHR46193:SF18">
    <property type="entry name" value="HEXITOL PHOSPHATASE B"/>
    <property type="match status" value="1"/>
</dbReference>
<keyword evidence="7" id="KW-1185">Reference proteome</keyword>
<dbReference type="Gene3D" id="1.10.150.240">
    <property type="entry name" value="Putative phosphatase, domain 2"/>
    <property type="match status" value="1"/>
</dbReference>
<dbReference type="SUPFAM" id="SSF56784">
    <property type="entry name" value="HAD-like"/>
    <property type="match status" value="1"/>
</dbReference>
<dbReference type="InterPro" id="IPR036412">
    <property type="entry name" value="HAD-like_sf"/>
</dbReference>
<evidence type="ECO:0000313" key="7">
    <source>
        <dbReference type="Proteomes" id="UP000530928"/>
    </source>
</evidence>
<dbReference type="Gene3D" id="3.40.50.1000">
    <property type="entry name" value="HAD superfamily/HAD-like"/>
    <property type="match status" value="1"/>
</dbReference>
<protein>
    <submittedName>
        <fullName evidence="6">HAD superfamily hydrolase (TIGR01509 family)</fullName>
    </submittedName>
</protein>
<dbReference type="Proteomes" id="UP000530928">
    <property type="component" value="Unassembled WGS sequence"/>
</dbReference>
<keyword evidence="5" id="KW-0119">Carbohydrate metabolism</keyword>
<dbReference type="AlphaFoldDB" id="A0A7W0HTG7"/>
<evidence type="ECO:0000256" key="1">
    <source>
        <dbReference type="ARBA" id="ARBA00001946"/>
    </source>
</evidence>
<comment type="cofactor">
    <cofactor evidence="1">
        <name>Mg(2+)</name>
        <dbReference type="ChEBI" id="CHEBI:18420"/>
    </cofactor>
</comment>
<dbReference type="GO" id="GO:0046872">
    <property type="term" value="F:metal ion binding"/>
    <property type="evidence" value="ECO:0007669"/>
    <property type="project" value="UniProtKB-KW"/>
</dbReference>
<keyword evidence="3" id="KW-0479">Metal-binding</keyword>
<evidence type="ECO:0000256" key="3">
    <source>
        <dbReference type="ARBA" id="ARBA00022723"/>
    </source>
</evidence>
<dbReference type="InterPro" id="IPR051600">
    <property type="entry name" value="Beta-PGM-like"/>
</dbReference>
<gene>
    <name evidence="6" type="ORF">HNR30_006476</name>
</gene>
<dbReference type="PANTHER" id="PTHR46193">
    <property type="entry name" value="6-PHOSPHOGLUCONATE PHOSPHATASE"/>
    <property type="match status" value="1"/>
</dbReference>
<keyword evidence="6" id="KW-0378">Hydrolase</keyword>
<organism evidence="6 7">
    <name type="scientific">Nonomuraea soli</name>
    <dbReference type="NCBI Taxonomy" id="1032476"/>
    <lineage>
        <taxon>Bacteria</taxon>
        <taxon>Bacillati</taxon>
        <taxon>Actinomycetota</taxon>
        <taxon>Actinomycetes</taxon>
        <taxon>Streptosporangiales</taxon>
        <taxon>Streptosporangiaceae</taxon>
        <taxon>Nonomuraea</taxon>
    </lineage>
</organism>
<reference evidence="6 7" key="1">
    <citation type="submission" date="2020-07" db="EMBL/GenBank/DDBJ databases">
        <title>Genomic Encyclopedia of Type Strains, Phase IV (KMG-IV): sequencing the most valuable type-strain genomes for metagenomic binning, comparative biology and taxonomic classification.</title>
        <authorList>
            <person name="Goeker M."/>
        </authorList>
    </citation>
    <scope>NUCLEOTIDE SEQUENCE [LARGE SCALE GENOMIC DNA]</scope>
    <source>
        <strain evidence="6 7">DSM 45533</strain>
    </source>
</reference>
<dbReference type="NCBIfam" id="TIGR01509">
    <property type="entry name" value="HAD-SF-IA-v3"/>
    <property type="match status" value="1"/>
</dbReference>
<keyword evidence="4" id="KW-0460">Magnesium</keyword>
<dbReference type="RefSeq" id="WP_181613798.1">
    <property type="nucleotide sequence ID" value="NZ_BAABAM010000004.1"/>
</dbReference>
<comment type="similarity">
    <text evidence="2">Belongs to the HAD-like hydrolase superfamily. CbbY/CbbZ/Gph/YieH family.</text>
</comment>